<protein>
    <submittedName>
        <fullName evidence="1">Unannotated protein</fullName>
    </submittedName>
</protein>
<sequence>MSISDLEELEIGAKSRIPQLIADGLIDGQLAIKGRLVLTLKGRLLADAVVRELTD</sequence>
<name>A0A6J7FX10_9ZZZZ</name>
<dbReference type="EMBL" id="CAFBML010000010">
    <property type="protein sequence ID" value="CAB4896259.1"/>
    <property type="molecule type" value="Genomic_DNA"/>
</dbReference>
<accession>A0A6J7FX10</accession>
<evidence type="ECO:0000313" key="1">
    <source>
        <dbReference type="EMBL" id="CAB4896259.1"/>
    </source>
</evidence>
<gene>
    <name evidence="1" type="ORF">UFOPK3592_00212</name>
</gene>
<reference evidence="1" key="1">
    <citation type="submission" date="2020-05" db="EMBL/GenBank/DDBJ databases">
        <authorList>
            <person name="Chiriac C."/>
            <person name="Salcher M."/>
            <person name="Ghai R."/>
            <person name="Kavagutti S V."/>
        </authorList>
    </citation>
    <scope>NUCLEOTIDE SEQUENCE</scope>
</reference>
<dbReference type="AlphaFoldDB" id="A0A6J7FX10"/>
<organism evidence="1">
    <name type="scientific">freshwater metagenome</name>
    <dbReference type="NCBI Taxonomy" id="449393"/>
    <lineage>
        <taxon>unclassified sequences</taxon>
        <taxon>metagenomes</taxon>
        <taxon>ecological metagenomes</taxon>
    </lineage>
</organism>
<proteinExistence type="predicted"/>